<dbReference type="Proteomes" id="UP000247922">
    <property type="component" value="Unassembled WGS sequence"/>
</dbReference>
<dbReference type="EMBL" id="QJJR01000004">
    <property type="protein sequence ID" value="PXW91694.1"/>
    <property type="molecule type" value="Genomic_DNA"/>
</dbReference>
<dbReference type="Pfam" id="PF13025">
    <property type="entry name" value="DUF3886"/>
    <property type="match status" value="1"/>
</dbReference>
<dbReference type="AlphaFoldDB" id="A0A2V3WEW2"/>
<evidence type="ECO:0000256" key="1">
    <source>
        <dbReference type="SAM" id="MobiDB-lite"/>
    </source>
</evidence>
<comment type="caution">
    <text evidence="2">The sequence shown here is derived from an EMBL/GenBank/DDBJ whole genome shotgun (WGS) entry which is preliminary data.</text>
</comment>
<sequence>MRKREEKQIKETFAARVGEDKFSKLTTLKSNLLEQEAADQAAQKKRSEAEKLEREKNKSFAELLEESGMDTNKFN</sequence>
<evidence type="ECO:0000313" key="2">
    <source>
        <dbReference type="EMBL" id="PXW91694.1"/>
    </source>
</evidence>
<keyword evidence="3" id="KW-1185">Reference proteome</keyword>
<name>A0A2V3WEW2_9BACI</name>
<protein>
    <submittedName>
        <fullName evidence="2">Uncharacterized protein DUF3886</fullName>
    </submittedName>
</protein>
<evidence type="ECO:0000313" key="3">
    <source>
        <dbReference type="Proteomes" id="UP000247922"/>
    </source>
</evidence>
<accession>A0A2V3WEW2</accession>
<dbReference type="RefSeq" id="WP_170114336.1">
    <property type="nucleotide sequence ID" value="NZ_QJJR01000004.1"/>
</dbReference>
<feature type="compositionally biased region" description="Basic and acidic residues" evidence="1">
    <location>
        <begin position="45"/>
        <end position="59"/>
    </location>
</feature>
<proteinExistence type="predicted"/>
<reference evidence="2 3" key="1">
    <citation type="submission" date="2018-05" db="EMBL/GenBank/DDBJ databases">
        <title>Genomic Encyclopedia of Type Strains, Phase IV (KMG-IV): sequencing the most valuable type-strain genomes for metagenomic binning, comparative biology and taxonomic classification.</title>
        <authorList>
            <person name="Goeker M."/>
        </authorList>
    </citation>
    <scope>NUCLEOTIDE SEQUENCE [LARGE SCALE GENOMIC DNA]</scope>
    <source>
        <strain evidence="2 3">DSM 22440</strain>
    </source>
</reference>
<feature type="region of interest" description="Disordered" evidence="1">
    <location>
        <begin position="39"/>
        <end position="75"/>
    </location>
</feature>
<dbReference type="InterPro" id="IPR024980">
    <property type="entry name" value="DUF3886"/>
</dbReference>
<organism evidence="2 3">
    <name type="scientific">Streptohalobacillus salinus</name>
    <dbReference type="NCBI Taxonomy" id="621096"/>
    <lineage>
        <taxon>Bacteria</taxon>
        <taxon>Bacillati</taxon>
        <taxon>Bacillota</taxon>
        <taxon>Bacilli</taxon>
        <taxon>Bacillales</taxon>
        <taxon>Bacillaceae</taxon>
        <taxon>Streptohalobacillus</taxon>
    </lineage>
</organism>
<gene>
    <name evidence="2" type="ORF">DES38_104126</name>
</gene>